<dbReference type="Proteomes" id="UP000474296">
    <property type="component" value="Unassembled WGS sequence"/>
</dbReference>
<dbReference type="AlphaFoldDB" id="A0A6M0CIU9"/>
<dbReference type="GO" id="GO:0008233">
    <property type="term" value="F:peptidase activity"/>
    <property type="evidence" value="ECO:0007669"/>
    <property type="project" value="UniProtKB-KW"/>
</dbReference>
<accession>A0A6M0CIU9</accession>
<dbReference type="Pfam" id="PF14343">
    <property type="entry name" value="PrcB_C"/>
    <property type="match status" value="1"/>
</dbReference>
<dbReference type="InterPro" id="IPR025748">
    <property type="entry name" value="PrcB_C_dom"/>
</dbReference>
<evidence type="ECO:0000313" key="3">
    <source>
        <dbReference type="EMBL" id="NER15904.1"/>
    </source>
</evidence>
<dbReference type="EMBL" id="JAABOQ010000001">
    <property type="protein sequence ID" value="NER15904.1"/>
    <property type="molecule type" value="Genomic_DNA"/>
</dbReference>
<keyword evidence="3" id="KW-0378">Hydrolase</keyword>
<evidence type="ECO:0000259" key="2">
    <source>
        <dbReference type="Pfam" id="PF14343"/>
    </source>
</evidence>
<feature type="chain" id="PRO_5026894195" evidence="1">
    <location>
        <begin position="22"/>
        <end position="157"/>
    </location>
</feature>
<gene>
    <name evidence="3" type="ORF">GWK10_01715</name>
</gene>
<keyword evidence="4" id="KW-1185">Reference proteome</keyword>
<sequence length="157" mass="17435">MNKMVLILLTALMAACGPVKQQNGNMEEASSENQKQVSFEVLVQHSHGGYDKPQIKVIKEPTELQAVYAKINMTRRPGFPIPEVDFDKEMIIGLYMGEKNSGGYSISIDSVEETKNELIINVKESEPGLVATTVICQPFCIVKMPTTKKEVVFKKVS</sequence>
<organism evidence="3 4">
    <name type="scientific">Spongiivirga citrea</name>
    <dbReference type="NCBI Taxonomy" id="1481457"/>
    <lineage>
        <taxon>Bacteria</taxon>
        <taxon>Pseudomonadati</taxon>
        <taxon>Bacteroidota</taxon>
        <taxon>Flavobacteriia</taxon>
        <taxon>Flavobacteriales</taxon>
        <taxon>Flavobacteriaceae</taxon>
        <taxon>Spongiivirga</taxon>
    </lineage>
</organism>
<dbReference type="RefSeq" id="WP_164029169.1">
    <property type="nucleotide sequence ID" value="NZ_JAABOQ010000001.1"/>
</dbReference>
<protein>
    <submittedName>
        <fullName evidence="3">Protease complex subunit PrcB family protein</fullName>
    </submittedName>
</protein>
<comment type="caution">
    <text evidence="3">The sequence shown here is derived from an EMBL/GenBank/DDBJ whole genome shotgun (WGS) entry which is preliminary data.</text>
</comment>
<proteinExistence type="predicted"/>
<dbReference type="PROSITE" id="PS51257">
    <property type="entry name" value="PROKAR_LIPOPROTEIN"/>
    <property type="match status" value="1"/>
</dbReference>
<reference evidence="3 4" key="1">
    <citation type="submission" date="2020-01" db="EMBL/GenBank/DDBJ databases">
        <title>Spongiivirga citrea KCTC 32990T.</title>
        <authorList>
            <person name="Wang G."/>
        </authorList>
    </citation>
    <scope>NUCLEOTIDE SEQUENCE [LARGE SCALE GENOMIC DNA]</scope>
    <source>
        <strain evidence="3 4">KCTC 32990</strain>
    </source>
</reference>
<dbReference type="GO" id="GO:0006508">
    <property type="term" value="P:proteolysis"/>
    <property type="evidence" value="ECO:0007669"/>
    <property type="project" value="UniProtKB-KW"/>
</dbReference>
<keyword evidence="3" id="KW-0645">Protease</keyword>
<keyword evidence="1" id="KW-0732">Signal</keyword>
<evidence type="ECO:0000256" key="1">
    <source>
        <dbReference type="SAM" id="SignalP"/>
    </source>
</evidence>
<feature type="signal peptide" evidence="1">
    <location>
        <begin position="1"/>
        <end position="21"/>
    </location>
</feature>
<feature type="domain" description="PrcB C-terminal" evidence="2">
    <location>
        <begin position="90"/>
        <end position="145"/>
    </location>
</feature>
<evidence type="ECO:0000313" key="4">
    <source>
        <dbReference type="Proteomes" id="UP000474296"/>
    </source>
</evidence>
<name>A0A6M0CIU9_9FLAO</name>